<dbReference type="PANTHER" id="PTHR42704">
    <property type="entry name" value="RIBULOSE BISPHOSPHATE CARBOXYLASE"/>
    <property type="match status" value="1"/>
</dbReference>
<dbReference type="SFLD" id="SFLDF00158">
    <property type="entry name" value="5-methylthio-D-ribulose_1-phos"/>
    <property type="match status" value="1"/>
</dbReference>
<dbReference type="PANTHER" id="PTHR42704:SF17">
    <property type="entry name" value="RIBULOSE BISPHOSPHATE CARBOXYLASE LARGE CHAIN"/>
    <property type="match status" value="1"/>
</dbReference>
<dbReference type="SUPFAM" id="SSF54966">
    <property type="entry name" value="RuBisCO, large subunit, small (N-terminal) domain"/>
    <property type="match status" value="1"/>
</dbReference>
<sequence length="369" mass="39235">MSRFSVFYRIFASNLDEATERAEGIALEQTVEIPRDVVPKGYIEDVILGKVESVAAEENGAYLAHLTYSPDSTGAELPQLLNVIFGNSSIQKGIRVVGFEPGERLSADFTGARFGIAGVRERVKRPTGGLIAPVIKPQGSDADTLAAIAYAAALGGADIIKDDHGLTDQASAPFKTRVEKVAAAVARANRETGGHSLYFPNIAGRSEDLMDFARFAKEAGAGGALVMPGLFGFDLTRRLATADWFDLPLMAHPTFLGTYVLSDTLGFTHAVMFGVLQRLAGADISIFPNVGGRFGFSAAECLSIADACRSPDGIGRPIFPSPGGGMSVDRARDMRAMYGDDVVYLLGGSLLRHADRIGETIGDMRARLA</sequence>
<dbReference type="Gene3D" id="3.30.70.150">
    <property type="entry name" value="RuBisCO large subunit, N-terminal domain"/>
    <property type="match status" value="1"/>
</dbReference>
<accession>A0A212LEW4</accession>
<dbReference type="SUPFAM" id="SSF51649">
    <property type="entry name" value="RuBisCo, C-terminal domain"/>
    <property type="match status" value="1"/>
</dbReference>
<dbReference type="InterPro" id="IPR033966">
    <property type="entry name" value="RuBisCO"/>
</dbReference>
<dbReference type="SFLD" id="SFLDG00301">
    <property type="entry name" value="RuBisCO-like_proteins"/>
    <property type="match status" value="1"/>
</dbReference>
<name>A0A212LEW4_9HYPH</name>
<evidence type="ECO:0000313" key="2">
    <source>
        <dbReference type="EMBL" id="SCM76007.1"/>
    </source>
</evidence>
<dbReference type="GO" id="GO:0015977">
    <property type="term" value="P:carbon fixation"/>
    <property type="evidence" value="ECO:0007669"/>
    <property type="project" value="InterPro"/>
</dbReference>
<dbReference type="Pfam" id="PF00016">
    <property type="entry name" value="RuBisCO_large"/>
    <property type="match status" value="1"/>
</dbReference>
<dbReference type="GO" id="GO:0016984">
    <property type="term" value="F:ribulose-bisphosphate carboxylase activity"/>
    <property type="evidence" value="ECO:0007669"/>
    <property type="project" value="InterPro"/>
</dbReference>
<evidence type="ECO:0000259" key="1">
    <source>
        <dbReference type="Pfam" id="PF00016"/>
    </source>
</evidence>
<dbReference type="RefSeq" id="WP_288196284.1">
    <property type="nucleotide sequence ID" value="NZ_LT608334.1"/>
</dbReference>
<dbReference type="InterPro" id="IPR036376">
    <property type="entry name" value="RuBisCO_lsu_C_sf"/>
</dbReference>
<gene>
    <name evidence="2" type="ORF">KL86PLE_30454</name>
</gene>
<dbReference type="GO" id="GO:0000287">
    <property type="term" value="F:magnesium ion binding"/>
    <property type="evidence" value="ECO:0007669"/>
    <property type="project" value="InterPro"/>
</dbReference>
<dbReference type="InterPro" id="IPR000685">
    <property type="entry name" value="RuBisCO_lsu_C"/>
</dbReference>
<proteinExistence type="predicted"/>
<dbReference type="AlphaFoldDB" id="A0A212LEW4"/>
<dbReference type="CDD" id="cd08210">
    <property type="entry name" value="RLP_RrRLP"/>
    <property type="match status" value="1"/>
</dbReference>
<protein>
    <submittedName>
        <fullName evidence="2">Ribulose-1,5-bisphosphate carboxylase/oxygenase large subunit</fullName>
    </submittedName>
</protein>
<dbReference type="EMBL" id="FMJD01000007">
    <property type="protein sequence ID" value="SCM76007.1"/>
    <property type="molecule type" value="Genomic_DNA"/>
</dbReference>
<reference evidence="2" key="1">
    <citation type="submission" date="2016-08" db="EMBL/GenBank/DDBJ databases">
        <authorList>
            <person name="Seilhamer J.J."/>
        </authorList>
    </citation>
    <scope>NUCLEOTIDE SEQUENCE</scope>
    <source>
        <strain evidence="2">86</strain>
    </source>
</reference>
<dbReference type="SFLD" id="SFLDS00014">
    <property type="entry name" value="RuBisCO"/>
    <property type="match status" value="1"/>
</dbReference>
<dbReference type="Gene3D" id="3.20.20.110">
    <property type="entry name" value="Ribulose bisphosphate carboxylase, large subunit, C-terminal domain"/>
    <property type="match status" value="1"/>
</dbReference>
<organism evidence="2">
    <name type="scientific">uncultured Pleomorphomonas sp</name>
    <dbReference type="NCBI Taxonomy" id="442121"/>
    <lineage>
        <taxon>Bacteria</taxon>
        <taxon>Pseudomonadati</taxon>
        <taxon>Pseudomonadota</taxon>
        <taxon>Alphaproteobacteria</taxon>
        <taxon>Hyphomicrobiales</taxon>
        <taxon>Pleomorphomonadaceae</taxon>
        <taxon>Pleomorphomonas</taxon>
        <taxon>environmental samples</taxon>
    </lineage>
</organism>
<dbReference type="InterPro" id="IPR036422">
    <property type="entry name" value="RuBisCO_lsu_N_sf"/>
</dbReference>
<feature type="domain" description="Ribulose bisphosphate carboxylase large subunit C-terminal" evidence="1">
    <location>
        <begin position="115"/>
        <end position="283"/>
    </location>
</feature>